<evidence type="ECO:0000256" key="7">
    <source>
        <dbReference type="ARBA" id="ARBA00022898"/>
    </source>
</evidence>
<feature type="modified residue" description="N6-(pyridoxal phosphate)lysine" evidence="9">
    <location>
        <position position="124"/>
    </location>
</feature>
<dbReference type="EC" id="4.2.3.1" evidence="4"/>
<dbReference type="FunCoup" id="A0A0L0HK37">
    <property type="interactions" value="118"/>
</dbReference>
<dbReference type="Proteomes" id="UP000053201">
    <property type="component" value="Unassembled WGS sequence"/>
</dbReference>
<protein>
    <recommendedName>
        <fullName evidence="4">threonine synthase</fullName>
        <ecNumber evidence="4">4.2.3.1</ecNumber>
    </recommendedName>
</protein>
<evidence type="ECO:0000313" key="12">
    <source>
        <dbReference type="EMBL" id="KND01398.1"/>
    </source>
</evidence>
<feature type="domain" description="Threonine synthase N-terminal" evidence="11">
    <location>
        <begin position="2"/>
        <end position="81"/>
    </location>
</feature>
<keyword evidence="8" id="KW-0456">Lyase</keyword>
<comment type="pathway">
    <text evidence="2">Amino-acid biosynthesis; L-threonine biosynthesis; L-threonine from L-aspartate: step 5/5.</text>
</comment>
<comment type="cofactor">
    <cofactor evidence="1 9">
        <name>pyridoxal 5'-phosphate</name>
        <dbReference type="ChEBI" id="CHEBI:597326"/>
    </cofactor>
</comment>
<dbReference type="InterPro" id="IPR001926">
    <property type="entry name" value="TrpB-like_PALP"/>
</dbReference>
<dbReference type="InterPro" id="IPR004450">
    <property type="entry name" value="Thr_synthase-like"/>
</dbReference>
<dbReference type="Pfam" id="PF24857">
    <property type="entry name" value="THR4_C"/>
    <property type="match status" value="1"/>
</dbReference>
<dbReference type="Pfam" id="PF00291">
    <property type="entry name" value="PALP"/>
    <property type="match status" value="1"/>
</dbReference>
<sequence>MRYRSTRGKSTNLSFEEAVFEGLATDGGLYIPHHVPTVPLSEILSWADLPFPKLAAKIFRKFIAEQEIPDKDLEDILTRSFATFSTPEVTPLTKLPNVRPELGNHNFDNLYVLELFRGPTFAFKDVALQVLGNLFEYFLARRNRGSVEQYGITVLGATSGDTGGAAIYGLRGKKNVNVFILHPKGRISPVQEQQMTSVLDENVHNVAVEGTFDDCQDIVKTLFGDEPFRRRFHLAAINSINWARILAQTTYYFYSYFTLLKRIGAPSGATSYAALTKVQYSVPTGNFGDILAGYYAVRMGLPIERLIVATNENDILHRFFQTGRYEKKKAGSGDEEVRQTLSPAMDILVSSNFERLIWYLSRGDGRHTGADAETEEKAQVASATIAQWMSDLKAKGGFSVPEDVLARAKEVFSSFCTSDAQTTDAIQRYYHHQFSLPYEPTPSHAGADSGCPAYVLDPHTAVGVVAAENFIQNGGSATAYTICLSTASPGKFPEAVLKAINENVPNTSLQRGFKAVSYADIAPRQLVELEGLPKRCVDISTDGGKKELGLEGVRNTIEEKVGAGFPAVAAAKI</sequence>
<keyword evidence="7 9" id="KW-0663">Pyridoxal phosphate</keyword>
<accession>A0A0L0HK37</accession>
<dbReference type="eggNOG" id="KOG2616">
    <property type="taxonomic scope" value="Eukaryota"/>
</dbReference>
<dbReference type="GO" id="GO:0030170">
    <property type="term" value="F:pyridoxal phosphate binding"/>
    <property type="evidence" value="ECO:0007669"/>
    <property type="project" value="EnsemblFungi"/>
</dbReference>
<evidence type="ECO:0000256" key="6">
    <source>
        <dbReference type="ARBA" id="ARBA00022697"/>
    </source>
</evidence>
<dbReference type="RefSeq" id="XP_016609437.1">
    <property type="nucleotide sequence ID" value="XM_016751481.1"/>
</dbReference>
<dbReference type="AlphaFoldDB" id="A0A0L0HK37"/>
<dbReference type="CDD" id="cd01560">
    <property type="entry name" value="Thr-synth_2"/>
    <property type="match status" value="1"/>
</dbReference>
<gene>
    <name evidence="12" type="ORF">SPPG_03208</name>
</gene>
<dbReference type="InterPro" id="IPR037158">
    <property type="entry name" value="Thr_synth_N_sf"/>
</dbReference>
<evidence type="ECO:0000313" key="13">
    <source>
        <dbReference type="Proteomes" id="UP000053201"/>
    </source>
</evidence>
<feature type="domain" description="Tryptophan synthase beta chain-like PALP" evidence="10">
    <location>
        <begin position="89"/>
        <end position="358"/>
    </location>
</feature>
<dbReference type="InterPro" id="IPR036052">
    <property type="entry name" value="TrpB-like_PALP_sf"/>
</dbReference>
<proteinExistence type="inferred from homology"/>
<evidence type="ECO:0000259" key="10">
    <source>
        <dbReference type="Pfam" id="PF00291"/>
    </source>
</evidence>
<dbReference type="InParanoid" id="A0A0L0HK37"/>
<dbReference type="Pfam" id="PF14821">
    <property type="entry name" value="Thr_synth_N"/>
    <property type="match status" value="1"/>
</dbReference>
<dbReference type="GeneID" id="27686740"/>
<evidence type="ECO:0000259" key="11">
    <source>
        <dbReference type="Pfam" id="PF14821"/>
    </source>
</evidence>
<reference evidence="12 13" key="1">
    <citation type="submission" date="2009-08" db="EMBL/GenBank/DDBJ databases">
        <title>The Genome Sequence of Spizellomyces punctatus strain DAOM BR117.</title>
        <authorList>
            <consortium name="The Broad Institute Genome Sequencing Platform"/>
            <person name="Russ C."/>
            <person name="Cuomo C."/>
            <person name="Shea T."/>
            <person name="Young S.K."/>
            <person name="Zeng Q."/>
            <person name="Koehrsen M."/>
            <person name="Haas B."/>
            <person name="Borodovsky M."/>
            <person name="Guigo R."/>
            <person name="Alvarado L."/>
            <person name="Berlin A."/>
            <person name="Bochicchio J."/>
            <person name="Borenstein D."/>
            <person name="Chapman S."/>
            <person name="Chen Z."/>
            <person name="Engels R."/>
            <person name="Freedman E."/>
            <person name="Gellesch M."/>
            <person name="Goldberg J."/>
            <person name="Griggs A."/>
            <person name="Gujja S."/>
            <person name="Heiman D."/>
            <person name="Hepburn T."/>
            <person name="Howarth C."/>
            <person name="Jen D."/>
            <person name="Larson L."/>
            <person name="Lewis B."/>
            <person name="Mehta T."/>
            <person name="Park D."/>
            <person name="Pearson M."/>
            <person name="Roberts A."/>
            <person name="Saif S."/>
            <person name="Shenoy N."/>
            <person name="Sisk P."/>
            <person name="Stolte C."/>
            <person name="Sykes S."/>
            <person name="Thomson T."/>
            <person name="Walk T."/>
            <person name="White J."/>
            <person name="Yandava C."/>
            <person name="Burger G."/>
            <person name="Gray M.W."/>
            <person name="Holland P.W.H."/>
            <person name="King N."/>
            <person name="Lang F.B.F."/>
            <person name="Roger A.J."/>
            <person name="Ruiz-Trillo I."/>
            <person name="Lander E."/>
            <person name="Nusbaum C."/>
        </authorList>
    </citation>
    <scope>NUCLEOTIDE SEQUENCE [LARGE SCALE GENOMIC DNA]</scope>
    <source>
        <strain evidence="12 13">DAOM BR117</strain>
    </source>
</reference>
<dbReference type="VEuPathDB" id="FungiDB:SPPG_03208"/>
<organism evidence="12 13">
    <name type="scientific">Spizellomyces punctatus (strain DAOM BR117)</name>
    <dbReference type="NCBI Taxonomy" id="645134"/>
    <lineage>
        <taxon>Eukaryota</taxon>
        <taxon>Fungi</taxon>
        <taxon>Fungi incertae sedis</taxon>
        <taxon>Chytridiomycota</taxon>
        <taxon>Chytridiomycota incertae sedis</taxon>
        <taxon>Chytridiomycetes</taxon>
        <taxon>Spizellomycetales</taxon>
        <taxon>Spizellomycetaceae</taxon>
        <taxon>Spizellomyces</taxon>
    </lineage>
</organism>
<evidence type="ECO:0000256" key="5">
    <source>
        <dbReference type="ARBA" id="ARBA00022605"/>
    </source>
</evidence>
<dbReference type="InterPro" id="IPR051166">
    <property type="entry name" value="Threonine_Synthase"/>
</dbReference>
<dbReference type="STRING" id="645134.A0A0L0HK37"/>
<dbReference type="FunFam" id="3.40.50.1100:FF:000024">
    <property type="entry name" value="Probable threonine synthase"/>
    <property type="match status" value="1"/>
</dbReference>
<name>A0A0L0HK37_SPIPD</name>
<dbReference type="FunFam" id="3.90.1380.10:FF:000003">
    <property type="entry name" value="THR4p Threonine synthase"/>
    <property type="match status" value="1"/>
</dbReference>
<keyword evidence="6" id="KW-0791">Threonine biosynthesis</keyword>
<dbReference type="PROSITE" id="PS00165">
    <property type="entry name" value="DEHYDRATASE_SER_THR"/>
    <property type="match status" value="1"/>
</dbReference>
<dbReference type="OrthoDB" id="5203861at2759"/>
<dbReference type="PANTHER" id="PTHR42690">
    <property type="entry name" value="THREONINE SYNTHASE FAMILY MEMBER"/>
    <property type="match status" value="1"/>
</dbReference>
<evidence type="ECO:0000256" key="9">
    <source>
        <dbReference type="PIRSR" id="PIRSR604450-51"/>
    </source>
</evidence>
<keyword evidence="5" id="KW-0028">Amino-acid biosynthesis</keyword>
<dbReference type="InterPro" id="IPR000634">
    <property type="entry name" value="Ser/Thr_deHydtase_PyrdxlP-BS"/>
</dbReference>
<dbReference type="PANTHER" id="PTHR42690:SF1">
    <property type="entry name" value="THREONINE SYNTHASE-LIKE 2"/>
    <property type="match status" value="1"/>
</dbReference>
<dbReference type="GO" id="GO:0004795">
    <property type="term" value="F:threonine synthase activity"/>
    <property type="evidence" value="ECO:0007669"/>
    <property type="project" value="UniProtKB-EC"/>
</dbReference>
<dbReference type="Gene3D" id="3.40.50.1100">
    <property type="match status" value="2"/>
</dbReference>
<keyword evidence="13" id="KW-1185">Reference proteome</keyword>
<evidence type="ECO:0000256" key="1">
    <source>
        <dbReference type="ARBA" id="ARBA00001933"/>
    </source>
</evidence>
<comment type="similarity">
    <text evidence="3">Belongs to the threonine synthase family.</text>
</comment>
<evidence type="ECO:0000256" key="4">
    <source>
        <dbReference type="ARBA" id="ARBA00013028"/>
    </source>
</evidence>
<evidence type="ECO:0000256" key="8">
    <source>
        <dbReference type="ARBA" id="ARBA00023239"/>
    </source>
</evidence>
<dbReference type="OMA" id="NFERYLY"/>
<dbReference type="EMBL" id="KQ257454">
    <property type="protein sequence ID" value="KND01398.1"/>
    <property type="molecule type" value="Genomic_DNA"/>
</dbReference>
<dbReference type="SUPFAM" id="SSF53686">
    <property type="entry name" value="Tryptophan synthase beta subunit-like PLP-dependent enzymes"/>
    <property type="match status" value="1"/>
</dbReference>
<dbReference type="GO" id="GO:0009088">
    <property type="term" value="P:threonine biosynthetic process"/>
    <property type="evidence" value="ECO:0007669"/>
    <property type="project" value="UniProtKB-KW"/>
</dbReference>
<evidence type="ECO:0000256" key="3">
    <source>
        <dbReference type="ARBA" id="ARBA00005517"/>
    </source>
</evidence>
<dbReference type="InterPro" id="IPR029144">
    <property type="entry name" value="Thr_synth_N"/>
</dbReference>
<dbReference type="Gene3D" id="3.90.1380.10">
    <property type="entry name" value="Threonine synthase, N-terminal domain"/>
    <property type="match status" value="1"/>
</dbReference>
<dbReference type="NCBIfam" id="TIGR00260">
    <property type="entry name" value="thrC"/>
    <property type="match status" value="1"/>
</dbReference>
<evidence type="ECO:0000256" key="2">
    <source>
        <dbReference type="ARBA" id="ARBA00004979"/>
    </source>
</evidence>